<dbReference type="PANTHER" id="PTHR46791">
    <property type="entry name" value="EXPRESSED PROTEIN"/>
    <property type="match status" value="1"/>
</dbReference>
<dbReference type="AlphaFoldDB" id="A0A6S7LS60"/>
<keyword evidence="3" id="KW-1185">Reference proteome</keyword>
<feature type="domain" description="Integrase core" evidence="1">
    <location>
        <begin position="218"/>
        <end position="374"/>
    </location>
</feature>
<proteinExistence type="predicted"/>
<evidence type="ECO:0000313" key="2">
    <source>
        <dbReference type="EMBL" id="CAB4042672.1"/>
    </source>
</evidence>
<accession>A0A6S7LS60</accession>
<sequence>MAEQTLEHETDETDNTSRVDVFNSIDQLLQRINEKQDDGNIAFHEASLILNKLETALSIVVRLTSLDIDLTENTRLVLLQFSDCLTEIYNYWAIRSRIANIRRATVTLPTLGIENVSMSGDQGRPSLSIPKEILEDLRNSGYSWTEISKILQVSRWTVHRSVREYNLQHLDRFSDISDDELDQLIMGYISRHGIIPLVNHTSLASLDLKVFVFSETGRIIYLLCADNNRSDTVVNVFAAATDEFGYPSRVRGDHGGENVQVARLMERERGEGRGSFIAGPSTRNQRIERLWREVFRCCLYLFYCIFYALEESGVLDLNNNIDLFVLHYVYLPRIDHALQEFAAALNNRPMRTGNNWSPEKNWTNGMINEAVRQLSAWDDIENIELYGVEVRVRVR</sequence>
<evidence type="ECO:0000313" key="3">
    <source>
        <dbReference type="Proteomes" id="UP001152795"/>
    </source>
</evidence>
<comment type="caution">
    <text evidence="2">The sequence shown here is derived from an EMBL/GenBank/DDBJ whole genome shotgun (WGS) entry which is preliminary data.</text>
</comment>
<gene>
    <name evidence="2" type="ORF">PACLA_8A057488</name>
</gene>
<evidence type="ECO:0000259" key="1">
    <source>
        <dbReference type="Pfam" id="PF24764"/>
    </source>
</evidence>
<name>A0A6S7LS60_PARCT</name>
<dbReference type="InterPro" id="IPR058913">
    <property type="entry name" value="Integrase_dom_put"/>
</dbReference>
<reference evidence="2" key="1">
    <citation type="submission" date="2020-04" db="EMBL/GenBank/DDBJ databases">
        <authorList>
            <person name="Alioto T."/>
            <person name="Alioto T."/>
            <person name="Gomez Garrido J."/>
        </authorList>
    </citation>
    <scope>NUCLEOTIDE SEQUENCE</scope>
    <source>
        <strain evidence="2">A484AB</strain>
    </source>
</reference>
<dbReference type="PANTHER" id="PTHR46791:SF5">
    <property type="entry name" value="CLR5 DOMAIN-CONTAINING PROTEIN-RELATED"/>
    <property type="match status" value="1"/>
</dbReference>
<protein>
    <submittedName>
        <fullName evidence="2">Uncharacterized protein LOC110058109</fullName>
    </submittedName>
</protein>
<dbReference type="OrthoDB" id="5949087at2759"/>
<dbReference type="EMBL" id="CACRXK020030591">
    <property type="protein sequence ID" value="CAB4042672.1"/>
    <property type="molecule type" value="Genomic_DNA"/>
</dbReference>
<organism evidence="2 3">
    <name type="scientific">Paramuricea clavata</name>
    <name type="common">Red gorgonian</name>
    <name type="synonym">Violescent sea-whip</name>
    <dbReference type="NCBI Taxonomy" id="317549"/>
    <lineage>
        <taxon>Eukaryota</taxon>
        <taxon>Metazoa</taxon>
        <taxon>Cnidaria</taxon>
        <taxon>Anthozoa</taxon>
        <taxon>Octocorallia</taxon>
        <taxon>Malacalcyonacea</taxon>
        <taxon>Plexauridae</taxon>
        <taxon>Paramuricea</taxon>
    </lineage>
</organism>
<dbReference type="Proteomes" id="UP001152795">
    <property type="component" value="Unassembled WGS sequence"/>
</dbReference>
<dbReference type="Pfam" id="PF24764">
    <property type="entry name" value="rva_4"/>
    <property type="match status" value="1"/>
</dbReference>